<dbReference type="EMBL" id="VSRR010148227">
    <property type="protein sequence ID" value="MPD05886.1"/>
    <property type="molecule type" value="Genomic_DNA"/>
</dbReference>
<gene>
    <name evidence="1" type="ORF">E2C01_101657</name>
</gene>
<protein>
    <submittedName>
        <fullName evidence="1">Uncharacterized protein</fullName>
    </submittedName>
</protein>
<dbReference type="AlphaFoldDB" id="A0A5B7KG96"/>
<organism evidence="1 2">
    <name type="scientific">Portunus trituberculatus</name>
    <name type="common">Swimming crab</name>
    <name type="synonym">Neptunus trituberculatus</name>
    <dbReference type="NCBI Taxonomy" id="210409"/>
    <lineage>
        <taxon>Eukaryota</taxon>
        <taxon>Metazoa</taxon>
        <taxon>Ecdysozoa</taxon>
        <taxon>Arthropoda</taxon>
        <taxon>Crustacea</taxon>
        <taxon>Multicrustacea</taxon>
        <taxon>Malacostraca</taxon>
        <taxon>Eumalacostraca</taxon>
        <taxon>Eucarida</taxon>
        <taxon>Decapoda</taxon>
        <taxon>Pleocyemata</taxon>
        <taxon>Brachyura</taxon>
        <taxon>Eubrachyura</taxon>
        <taxon>Portunoidea</taxon>
        <taxon>Portunidae</taxon>
        <taxon>Portuninae</taxon>
        <taxon>Portunus</taxon>
    </lineage>
</organism>
<proteinExistence type="predicted"/>
<name>A0A5B7KG96_PORTR</name>
<comment type="caution">
    <text evidence="1">The sequence shown here is derived from an EMBL/GenBank/DDBJ whole genome shotgun (WGS) entry which is preliminary data.</text>
</comment>
<accession>A0A5B7KG96</accession>
<evidence type="ECO:0000313" key="1">
    <source>
        <dbReference type="EMBL" id="MPD05886.1"/>
    </source>
</evidence>
<reference evidence="1 2" key="1">
    <citation type="submission" date="2019-05" db="EMBL/GenBank/DDBJ databases">
        <title>Another draft genome of Portunus trituberculatus and its Hox gene families provides insights of decapod evolution.</title>
        <authorList>
            <person name="Jeong J.-H."/>
            <person name="Song I."/>
            <person name="Kim S."/>
            <person name="Choi T."/>
            <person name="Kim D."/>
            <person name="Ryu S."/>
            <person name="Kim W."/>
        </authorList>
    </citation>
    <scope>NUCLEOTIDE SEQUENCE [LARGE SCALE GENOMIC DNA]</scope>
    <source>
        <tissue evidence="1">Muscle</tissue>
    </source>
</reference>
<evidence type="ECO:0000313" key="2">
    <source>
        <dbReference type="Proteomes" id="UP000324222"/>
    </source>
</evidence>
<keyword evidence="2" id="KW-1185">Reference proteome</keyword>
<dbReference type="Proteomes" id="UP000324222">
    <property type="component" value="Unassembled WGS sequence"/>
</dbReference>
<sequence length="83" mass="9216">MMKEEEKMKERREAGEDKIKVRGKRKGLVTFSTFPLAACVTDAQTAAPGPPSSSSTRLHFQDYSGGPSVVVLVFEVRMTRKNI</sequence>